<comment type="cofactor">
    <cofactor evidence="5">
        <name>Mg(2+)</name>
        <dbReference type="ChEBI" id="CHEBI:18420"/>
    </cofactor>
    <cofactor evidence="5">
        <name>Mn(2+)</name>
        <dbReference type="ChEBI" id="CHEBI:29035"/>
    </cofactor>
    <text evidence="5">Probably binds two magnesium or manganese ions per subunit.</text>
</comment>
<dbReference type="GO" id="GO:0008081">
    <property type="term" value="F:phosphoric diester hydrolase activity"/>
    <property type="evidence" value="ECO:0007669"/>
    <property type="project" value="TreeGrafter"/>
</dbReference>
<gene>
    <name evidence="8" type="ORF">TVY486_1111560</name>
</gene>
<feature type="site" description="Important for catalytic activity" evidence="6">
    <location>
        <position position="427"/>
    </location>
</feature>
<accession>G0UCW2</accession>
<reference evidence="8" key="1">
    <citation type="journal article" date="2012" name="Proc. Natl. Acad. Sci. U.S.A.">
        <title>Antigenic diversity is generated by distinct evolutionary mechanisms in African trypanosome species.</title>
        <authorList>
            <person name="Jackson A.P."/>
            <person name="Berry A."/>
            <person name="Aslett M."/>
            <person name="Allison H.C."/>
            <person name="Burton P."/>
            <person name="Vavrova-Anderson J."/>
            <person name="Brown R."/>
            <person name="Browne H."/>
            <person name="Corton N."/>
            <person name="Hauser H."/>
            <person name="Gamble J."/>
            <person name="Gilderthorp R."/>
            <person name="Marcello L."/>
            <person name="McQuillan J."/>
            <person name="Otto T.D."/>
            <person name="Quail M.A."/>
            <person name="Sanders M.J."/>
            <person name="van Tonder A."/>
            <person name="Ginger M.L."/>
            <person name="Field M.C."/>
            <person name="Barry J.D."/>
            <person name="Hertz-Fowler C."/>
            <person name="Berriman M."/>
        </authorList>
    </citation>
    <scope>NUCLEOTIDE SEQUENCE</scope>
    <source>
        <strain evidence="8">Y486</strain>
    </source>
</reference>
<dbReference type="GO" id="GO:0008311">
    <property type="term" value="F:double-stranded DNA 3'-5' DNA exonuclease activity"/>
    <property type="evidence" value="ECO:0007669"/>
    <property type="project" value="TreeGrafter"/>
</dbReference>
<keyword evidence="3" id="KW-0378">Hydrolase</keyword>
<dbReference type="VEuPathDB" id="TriTrypDB:TvY486_1111560"/>
<evidence type="ECO:0000256" key="1">
    <source>
        <dbReference type="ARBA" id="ARBA00007092"/>
    </source>
</evidence>
<feature type="site" description="Transition state stabilizer" evidence="6">
    <location>
        <position position="209"/>
    </location>
</feature>
<evidence type="ECO:0000256" key="2">
    <source>
        <dbReference type="ARBA" id="ARBA00022723"/>
    </source>
</evidence>
<feature type="binding site" evidence="5">
    <location>
        <position position="41"/>
    </location>
    <ligand>
        <name>Mg(2+)</name>
        <dbReference type="ChEBI" id="CHEBI:18420"/>
        <label>1</label>
    </ligand>
</feature>
<dbReference type="PANTHER" id="PTHR22748">
    <property type="entry name" value="AP ENDONUCLEASE"/>
    <property type="match status" value="1"/>
</dbReference>
<dbReference type="EMBL" id="HE573027">
    <property type="protein sequence ID" value="CCC53672.1"/>
    <property type="molecule type" value="Genomic_DNA"/>
</dbReference>
<dbReference type="PANTHER" id="PTHR22748:SF28">
    <property type="entry name" value="OR APYRIMIDINIC SITE) LYASE, PUTATIVE-RELATED"/>
    <property type="match status" value="1"/>
</dbReference>
<keyword evidence="5" id="KW-0464">Manganese</keyword>
<keyword evidence="8" id="KW-0456">Lyase</keyword>
<dbReference type="EC" id="4.2.99.18" evidence="8"/>
<name>G0UCW2_TRYVY</name>
<dbReference type="AlphaFoldDB" id="G0UCW2"/>
<feature type="domain" description="Endonuclease/exonuclease/phosphatase" evidence="7">
    <location>
        <begin position="5"/>
        <end position="239"/>
    </location>
</feature>
<dbReference type="SUPFAM" id="SSF56219">
    <property type="entry name" value="DNase I-like"/>
    <property type="match status" value="1"/>
</dbReference>
<dbReference type="InterPro" id="IPR004808">
    <property type="entry name" value="AP_endonuc_1"/>
</dbReference>
<dbReference type="GO" id="GO:0140078">
    <property type="term" value="F:class I DNA-(apurinic or apyrimidinic site) endonuclease activity"/>
    <property type="evidence" value="ECO:0007669"/>
    <property type="project" value="UniProtKB-EC"/>
</dbReference>
<sequence length="594" mass="66084">MFLISWNVAGWSSTCSKIRENFGSITEFLSRTHADIVCLQEVKGMWQKLNDNPHAMGARDAPVDITSEWELFWSFSSAAHRGFNGVATFARKNLTWSCDPRPFTDADDVGDGDDICSKDPLGGTNVKSKGASTSRVKSDKVCKSDELNDEGRVLVTCHSEFILINTYVVNGRHGRRTAFMMRFVSSLKNLIARLRCETGKPVILVGDMNMSYRTQDAHWLLRRLSLSRVAELAQFAKHTDSKEWAERFPHLPAATVTRLESLIAEQIMQLILGNTKATPDADYNSISVDGIFFAGSSAHTSSDGISALVQRVREHQKQSTDQCALTSLSELCEAGVASVCVKILTKVLAAKHRRDLFALTQYCGLPAHDDRLVEFMRVFLSELHLCDSMLVQDANARTGNEFSVPCPYTCWDQSTNRRQTNEGCRIDYILIDEQLVHMLVPCRATENNMGVADVDGSAGREGEICINESKKLNSEAESAEKDTVQTYSTFYDEYNGQAVRIGIKRATAAGAYPAAPMDRTGLPPLTSAAKDLQFRGLPSTGLYVTPPQYSDHCAVCARFEDLVLLPRTEEVKGKHRCLYRPPASLFSFVKRQRE</sequence>
<feature type="binding site" evidence="5">
    <location>
        <position position="209"/>
    </location>
    <ligand>
        <name>Mg(2+)</name>
        <dbReference type="ChEBI" id="CHEBI:18420"/>
        <label>1</label>
    </ligand>
</feature>
<dbReference type="PROSITE" id="PS00726">
    <property type="entry name" value="AP_NUCLEASE_F1_1"/>
    <property type="match status" value="1"/>
</dbReference>
<feature type="binding site" evidence="5">
    <location>
        <position position="7"/>
    </location>
    <ligand>
        <name>Mg(2+)</name>
        <dbReference type="ChEBI" id="CHEBI:18420"/>
        <label>1</label>
    </ligand>
</feature>
<comment type="similarity">
    <text evidence="1">Belongs to the DNA repair enzymes AP/ExoA family.</text>
</comment>
<dbReference type="GO" id="GO:0046872">
    <property type="term" value="F:metal ion binding"/>
    <property type="evidence" value="ECO:0007669"/>
    <property type="project" value="UniProtKB-KW"/>
</dbReference>
<dbReference type="OMA" id="KCMYRPP"/>
<dbReference type="Gene3D" id="3.60.10.10">
    <property type="entry name" value="Endonuclease/exonuclease/phosphatase"/>
    <property type="match status" value="1"/>
</dbReference>
<dbReference type="GO" id="GO:0003677">
    <property type="term" value="F:DNA binding"/>
    <property type="evidence" value="ECO:0007669"/>
    <property type="project" value="InterPro"/>
</dbReference>
<proteinExistence type="inferred from homology"/>
<evidence type="ECO:0000256" key="4">
    <source>
        <dbReference type="ARBA" id="ARBA00022842"/>
    </source>
</evidence>
<protein>
    <submittedName>
        <fullName evidence="8">Putative DNA-(Apurinic or apyrimidinic site) lyase</fullName>
        <ecNumber evidence="8">4.2.99.18</ecNumber>
    </submittedName>
</protein>
<dbReference type="GO" id="GO:0005634">
    <property type="term" value="C:nucleus"/>
    <property type="evidence" value="ECO:0007669"/>
    <property type="project" value="TreeGrafter"/>
</dbReference>
<evidence type="ECO:0000256" key="6">
    <source>
        <dbReference type="PIRSR" id="PIRSR604808-3"/>
    </source>
</evidence>
<keyword evidence="2 5" id="KW-0479">Metal-binding</keyword>
<evidence type="ECO:0000256" key="5">
    <source>
        <dbReference type="PIRSR" id="PIRSR604808-2"/>
    </source>
</evidence>
<dbReference type="Pfam" id="PF03372">
    <property type="entry name" value="Exo_endo_phos"/>
    <property type="match status" value="1"/>
</dbReference>
<organism evidence="8">
    <name type="scientific">Trypanosoma vivax (strain Y486)</name>
    <dbReference type="NCBI Taxonomy" id="1055687"/>
    <lineage>
        <taxon>Eukaryota</taxon>
        <taxon>Discoba</taxon>
        <taxon>Euglenozoa</taxon>
        <taxon>Kinetoplastea</taxon>
        <taxon>Metakinetoplastina</taxon>
        <taxon>Trypanosomatida</taxon>
        <taxon>Trypanosomatidae</taxon>
        <taxon>Trypanosoma</taxon>
        <taxon>Duttonella</taxon>
    </lineage>
</organism>
<evidence type="ECO:0000259" key="7">
    <source>
        <dbReference type="Pfam" id="PF03372"/>
    </source>
</evidence>
<feature type="binding site" evidence="5">
    <location>
        <position position="207"/>
    </location>
    <ligand>
        <name>Mg(2+)</name>
        <dbReference type="ChEBI" id="CHEBI:18420"/>
        <label>1</label>
    </ligand>
</feature>
<dbReference type="GO" id="GO:0006284">
    <property type="term" value="P:base-excision repair"/>
    <property type="evidence" value="ECO:0007669"/>
    <property type="project" value="TreeGrafter"/>
</dbReference>
<keyword evidence="4 5" id="KW-0460">Magnesium</keyword>
<evidence type="ECO:0000313" key="8">
    <source>
        <dbReference type="EMBL" id="CCC53672.1"/>
    </source>
</evidence>
<dbReference type="InterPro" id="IPR036691">
    <property type="entry name" value="Endo/exonu/phosph_ase_sf"/>
</dbReference>
<evidence type="ECO:0000256" key="3">
    <source>
        <dbReference type="ARBA" id="ARBA00022801"/>
    </source>
</evidence>
<dbReference type="InterPro" id="IPR020847">
    <property type="entry name" value="AP_endonuclease_F1_BS"/>
</dbReference>
<dbReference type="InterPro" id="IPR005135">
    <property type="entry name" value="Endo/exonuclease/phosphatase"/>
</dbReference>